<dbReference type="EMBL" id="QREI01000007">
    <property type="protein sequence ID" value="REE08374.1"/>
    <property type="molecule type" value="Genomic_DNA"/>
</dbReference>
<dbReference type="Proteomes" id="UP000256919">
    <property type="component" value="Unassembled WGS sequence"/>
</dbReference>
<comment type="caution">
    <text evidence="2">The sequence shown here is derived from an EMBL/GenBank/DDBJ whole genome shotgun (WGS) entry which is preliminary data.</text>
</comment>
<accession>A0A3D9LPC2</accession>
<keyword evidence="3" id="KW-1185">Reference proteome</keyword>
<keyword evidence="1" id="KW-0472">Membrane</keyword>
<keyword evidence="1" id="KW-1133">Transmembrane helix</keyword>
<sequence length="59" mass="6964">MSKSLILYIALFINLIIMIYTLLEINKIKEFKKNKKHILIYVTIFIPVLGLVLTKNEKK</sequence>
<proteinExistence type="predicted"/>
<protein>
    <submittedName>
        <fullName evidence="2">Uncharacterized protein</fullName>
    </submittedName>
</protein>
<feature type="transmembrane region" description="Helical" evidence="1">
    <location>
        <begin position="6"/>
        <end position="26"/>
    </location>
</feature>
<reference evidence="2 3" key="1">
    <citation type="submission" date="2018-07" db="EMBL/GenBank/DDBJ databases">
        <title>Genomic Encyclopedia of Type Strains, Phase III (KMG-III): the genomes of soil and plant-associated and newly described type strains.</title>
        <authorList>
            <person name="Whitman W."/>
        </authorList>
    </citation>
    <scope>NUCLEOTIDE SEQUENCE [LARGE SCALE GENOMIC DNA]</scope>
    <source>
        <strain evidence="2 3">CECT 7948</strain>
    </source>
</reference>
<evidence type="ECO:0000313" key="2">
    <source>
        <dbReference type="EMBL" id="REE08374.1"/>
    </source>
</evidence>
<evidence type="ECO:0000256" key="1">
    <source>
        <dbReference type="SAM" id="Phobius"/>
    </source>
</evidence>
<keyword evidence="1" id="KW-0812">Transmembrane</keyword>
<gene>
    <name evidence="2" type="ORF">DFQ09_10753</name>
</gene>
<feature type="transmembrane region" description="Helical" evidence="1">
    <location>
        <begin position="38"/>
        <end position="54"/>
    </location>
</feature>
<evidence type="ECO:0000313" key="3">
    <source>
        <dbReference type="Proteomes" id="UP000256919"/>
    </source>
</evidence>
<name>A0A3D9LPC2_9FLAO</name>
<dbReference type="AlphaFoldDB" id="A0A3D9LPC2"/>
<organism evidence="2 3">
    <name type="scientific">Winogradskyella pacifica</name>
    <dbReference type="NCBI Taxonomy" id="664642"/>
    <lineage>
        <taxon>Bacteria</taxon>
        <taxon>Pseudomonadati</taxon>
        <taxon>Bacteroidota</taxon>
        <taxon>Flavobacteriia</taxon>
        <taxon>Flavobacteriales</taxon>
        <taxon>Flavobacteriaceae</taxon>
        <taxon>Winogradskyella</taxon>
    </lineage>
</organism>